<reference evidence="3" key="1">
    <citation type="submission" date="2016-10" db="EMBL/GenBank/DDBJ databases">
        <authorList>
            <person name="Varghese N."/>
            <person name="Submissions S."/>
        </authorList>
    </citation>
    <scope>NUCLEOTIDE SEQUENCE [LARGE SCALE GENOMIC DNA]</scope>
    <source>
        <strain evidence="3">CGMCC 1.12402</strain>
    </source>
</reference>
<evidence type="ECO:0000313" key="2">
    <source>
        <dbReference type="EMBL" id="SEV96504.1"/>
    </source>
</evidence>
<dbReference type="STRING" id="1267423.SAMN05216290_0953"/>
<dbReference type="InterPro" id="IPR029767">
    <property type="entry name" value="WecB-like"/>
</dbReference>
<dbReference type="PANTHER" id="PTHR43174:SF3">
    <property type="entry name" value="UDP-N-ACETYLGLUCOSAMINE 2-EPIMERASE"/>
    <property type="match status" value="1"/>
</dbReference>
<gene>
    <name evidence="2" type="ORF">SAMN05216290_0953</name>
</gene>
<dbReference type="AlphaFoldDB" id="A0A1I0N5U8"/>
<dbReference type="InterPro" id="IPR003331">
    <property type="entry name" value="UDP_GlcNAc_Epimerase_2_dom"/>
</dbReference>
<dbReference type="NCBIfam" id="TIGR03568">
    <property type="entry name" value="NeuC_NnaA"/>
    <property type="match status" value="1"/>
</dbReference>
<organism evidence="2 3">
    <name type="scientific">Roseivirga pacifica</name>
    <dbReference type="NCBI Taxonomy" id="1267423"/>
    <lineage>
        <taxon>Bacteria</taxon>
        <taxon>Pseudomonadati</taxon>
        <taxon>Bacteroidota</taxon>
        <taxon>Cytophagia</taxon>
        <taxon>Cytophagales</taxon>
        <taxon>Roseivirgaceae</taxon>
        <taxon>Roseivirga</taxon>
    </lineage>
</organism>
<keyword evidence="3" id="KW-1185">Reference proteome</keyword>
<feature type="domain" description="UDP-N-acetylglucosamine 2-epimerase" evidence="1">
    <location>
        <begin position="23"/>
        <end position="372"/>
    </location>
</feature>
<dbReference type="Gene3D" id="3.40.50.2000">
    <property type="entry name" value="Glycogen Phosphorylase B"/>
    <property type="match status" value="2"/>
</dbReference>
<dbReference type="EMBL" id="FOIR01000001">
    <property type="protein sequence ID" value="SEV96504.1"/>
    <property type="molecule type" value="Genomic_DNA"/>
</dbReference>
<name>A0A1I0N5U8_9BACT</name>
<dbReference type="GO" id="GO:0004553">
    <property type="term" value="F:hydrolase activity, hydrolyzing O-glycosyl compounds"/>
    <property type="evidence" value="ECO:0007669"/>
    <property type="project" value="InterPro"/>
</dbReference>
<sequence length="387" mass="43780">MKKIIAVTAARSEYDLLHSVYLRLNEDAGFDFKLIVSGPHLSPTYGLTVDQIKKDGFVIADYCFNLLDSDEKLARVVSVGNQIPLIAQTLYRENPDLVIVAGDREDVISVCITAAYMSIPVAHFFGGDIAKDGNIDNTVRYAASKFANVHFTTLHEHAETLKKLGENDWRIHVVGNPALDRFLSTKVCSKRDLLKNLDVDLSEDRKYGVVIQHSILTEVDQQERQMRNTMESLLKTDLFYFINYPNSDPGSLDIRTVINEYCTKYPDRFFSFKNLDRIVYVNLLRYASVLVGNSSSGLLEAPSLNLPAVNVGNRQRGRVHGENVIFVDHDQQQILSAIDKCLNDVDFRNLVEECKNPYGDGDSAQKVIQALRNLKFDDELIYKNITY</sequence>
<dbReference type="Proteomes" id="UP000199437">
    <property type="component" value="Unassembled WGS sequence"/>
</dbReference>
<dbReference type="PANTHER" id="PTHR43174">
    <property type="entry name" value="UDP-N-ACETYLGLUCOSAMINE 2-EPIMERASE"/>
    <property type="match status" value="1"/>
</dbReference>
<dbReference type="GO" id="GO:0006047">
    <property type="term" value="P:UDP-N-acetylglucosamine metabolic process"/>
    <property type="evidence" value="ECO:0007669"/>
    <property type="project" value="InterPro"/>
</dbReference>
<accession>A0A1I0N5U8</accession>
<dbReference type="Pfam" id="PF02350">
    <property type="entry name" value="Epimerase_2"/>
    <property type="match status" value="1"/>
</dbReference>
<proteinExistence type="predicted"/>
<dbReference type="GeneID" id="99985691"/>
<protein>
    <submittedName>
        <fullName evidence="2">GDP/UDP-N,N'-diacetylbacillosamine 2-epimerase (Hydrolysing)</fullName>
    </submittedName>
</protein>
<dbReference type="RefSeq" id="WP_162844679.1">
    <property type="nucleotide sequence ID" value="NZ_FOIR01000001.1"/>
</dbReference>
<dbReference type="SUPFAM" id="SSF53756">
    <property type="entry name" value="UDP-Glycosyltransferase/glycogen phosphorylase"/>
    <property type="match status" value="1"/>
</dbReference>
<evidence type="ECO:0000313" key="3">
    <source>
        <dbReference type="Proteomes" id="UP000199437"/>
    </source>
</evidence>
<evidence type="ECO:0000259" key="1">
    <source>
        <dbReference type="Pfam" id="PF02350"/>
    </source>
</evidence>
<dbReference type="InterPro" id="IPR020004">
    <property type="entry name" value="UDP-GlcNAc_Epase"/>
</dbReference>